<keyword evidence="3" id="KW-1185">Reference proteome</keyword>
<organism evidence="2 3">
    <name type="scientific">Mycena chlorophos</name>
    <name type="common">Agaric fungus</name>
    <name type="synonym">Agaricus chlorophos</name>
    <dbReference type="NCBI Taxonomy" id="658473"/>
    <lineage>
        <taxon>Eukaryota</taxon>
        <taxon>Fungi</taxon>
        <taxon>Dikarya</taxon>
        <taxon>Basidiomycota</taxon>
        <taxon>Agaricomycotina</taxon>
        <taxon>Agaricomycetes</taxon>
        <taxon>Agaricomycetidae</taxon>
        <taxon>Agaricales</taxon>
        <taxon>Marasmiineae</taxon>
        <taxon>Mycenaceae</taxon>
        <taxon>Mycena</taxon>
    </lineage>
</organism>
<sequence>MVARRHARKGGGEATSMEMSTDGRLAEALPPSRGELKSSAPTTSAPRSETPSTAATSNTSLGRAAGTAEVFGAEDAVGEGVHNSDVPLDVGHLRF</sequence>
<reference evidence="2" key="1">
    <citation type="submission" date="2014-09" db="EMBL/GenBank/DDBJ databases">
        <title>Genome sequence of the luminous mushroom Mycena chlorophos for searching fungal bioluminescence genes.</title>
        <authorList>
            <person name="Tanaka Y."/>
            <person name="Kasuga D."/>
            <person name="Oba Y."/>
            <person name="Hase S."/>
            <person name="Sato K."/>
            <person name="Oba Y."/>
            <person name="Sakakibara Y."/>
        </authorList>
    </citation>
    <scope>NUCLEOTIDE SEQUENCE</scope>
</reference>
<dbReference type="EMBL" id="DF837747">
    <property type="protein sequence ID" value="GAT42340.1"/>
    <property type="molecule type" value="Genomic_DNA"/>
</dbReference>
<accession>A0ABQ0KUB7</accession>
<evidence type="ECO:0000256" key="1">
    <source>
        <dbReference type="SAM" id="MobiDB-lite"/>
    </source>
</evidence>
<feature type="region of interest" description="Disordered" evidence="1">
    <location>
        <begin position="1"/>
        <end position="95"/>
    </location>
</feature>
<protein>
    <submittedName>
        <fullName evidence="2">Uncharacterized protein</fullName>
    </submittedName>
</protein>
<evidence type="ECO:0000313" key="3">
    <source>
        <dbReference type="Proteomes" id="UP000815677"/>
    </source>
</evidence>
<evidence type="ECO:0000313" key="2">
    <source>
        <dbReference type="EMBL" id="GAT42340.1"/>
    </source>
</evidence>
<dbReference type="Proteomes" id="UP000815677">
    <property type="component" value="Unassembled WGS sequence"/>
</dbReference>
<feature type="compositionally biased region" description="Polar residues" evidence="1">
    <location>
        <begin position="39"/>
        <end position="61"/>
    </location>
</feature>
<name>A0ABQ0KUB7_MYCCL</name>
<gene>
    <name evidence="2" type="ORF">MCHLO_00055</name>
</gene>
<proteinExistence type="predicted"/>